<accession>A0ABS2P3A2</accession>
<dbReference type="Pfam" id="PF08863">
    <property type="entry name" value="YolD"/>
    <property type="match status" value="1"/>
</dbReference>
<dbReference type="EMBL" id="JAFBED010000006">
    <property type="protein sequence ID" value="MBM7621088.1"/>
    <property type="molecule type" value="Genomic_DNA"/>
</dbReference>
<evidence type="ECO:0008006" key="3">
    <source>
        <dbReference type="Google" id="ProtNLM"/>
    </source>
</evidence>
<dbReference type="Proteomes" id="UP000737402">
    <property type="component" value="Unassembled WGS sequence"/>
</dbReference>
<organism evidence="1 2">
    <name type="scientific">Sutcliffiella tianshenii</name>
    <dbReference type="NCBI Taxonomy" id="1463404"/>
    <lineage>
        <taxon>Bacteria</taxon>
        <taxon>Bacillati</taxon>
        <taxon>Bacillota</taxon>
        <taxon>Bacilli</taxon>
        <taxon>Bacillales</taxon>
        <taxon>Bacillaceae</taxon>
        <taxon>Sutcliffiella</taxon>
    </lineage>
</organism>
<dbReference type="InterPro" id="IPR014962">
    <property type="entry name" value="YolD"/>
</dbReference>
<evidence type="ECO:0000313" key="2">
    <source>
        <dbReference type="Proteomes" id="UP000737402"/>
    </source>
</evidence>
<gene>
    <name evidence="1" type="ORF">JOC95_002961</name>
</gene>
<protein>
    <recommendedName>
        <fullName evidence="3">YolD-like family protein</fullName>
    </recommendedName>
</protein>
<keyword evidence="2" id="KW-1185">Reference proteome</keyword>
<sequence>MAIRDRGTIKWTSMMLPEHVKLLRDWTKEDLYETKPELDEQRLEEMNELFCEAMETGKEVTITYYEKRRYHLFVGAVHHLDAHQRRLHVVDKFGEASYLILDNILDIS</sequence>
<reference evidence="1 2" key="1">
    <citation type="submission" date="2021-01" db="EMBL/GenBank/DDBJ databases">
        <title>Genomic Encyclopedia of Type Strains, Phase IV (KMG-IV): sequencing the most valuable type-strain genomes for metagenomic binning, comparative biology and taxonomic classification.</title>
        <authorList>
            <person name="Goeker M."/>
        </authorList>
    </citation>
    <scope>NUCLEOTIDE SEQUENCE [LARGE SCALE GENOMIC DNA]</scope>
    <source>
        <strain evidence="1 2">DSM 25879</strain>
    </source>
</reference>
<dbReference type="RefSeq" id="WP_204417691.1">
    <property type="nucleotide sequence ID" value="NZ_JAFBED010000006.1"/>
</dbReference>
<dbReference type="PANTHER" id="PTHR40051">
    <property type="entry name" value="IG HYPOTHETICAL 15966"/>
    <property type="match status" value="1"/>
</dbReference>
<name>A0ABS2P3A2_9BACI</name>
<evidence type="ECO:0000313" key="1">
    <source>
        <dbReference type="EMBL" id="MBM7621088.1"/>
    </source>
</evidence>
<dbReference type="PANTHER" id="PTHR40051:SF1">
    <property type="entry name" value="YOLD-LIKE FAMILY PROTEIN"/>
    <property type="match status" value="1"/>
</dbReference>
<proteinExistence type="predicted"/>
<comment type="caution">
    <text evidence="1">The sequence shown here is derived from an EMBL/GenBank/DDBJ whole genome shotgun (WGS) entry which is preliminary data.</text>
</comment>